<organism evidence="1 2">
    <name type="scientific">Trifolium medium</name>
    <dbReference type="NCBI Taxonomy" id="97028"/>
    <lineage>
        <taxon>Eukaryota</taxon>
        <taxon>Viridiplantae</taxon>
        <taxon>Streptophyta</taxon>
        <taxon>Embryophyta</taxon>
        <taxon>Tracheophyta</taxon>
        <taxon>Spermatophyta</taxon>
        <taxon>Magnoliopsida</taxon>
        <taxon>eudicotyledons</taxon>
        <taxon>Gunneridae</taxon>
        <taxon>Pentapetalae</taxon>
        <taxon>rosids</taxon>
        <taxon>fabids</taxon>
        <taxon>Fabales</taxon>
        <taxon>Fabaceae</taxon>
        <taxon>Papilionoideae</taxon>
        <taxon>50 kb inversion clade</taxon>
        <taxon>NPAAA clade</taxon>
        <taxon>Hologalegina</taxon>
        <taxon>IRL clade</taxon>
        <taxon>Trifolieae</taxon>
        <taxon>Trifolium</taxon>
    </lineage>
</organism>
<proteinExistence type="predicted"/>
<name>A0A392SMM1_9FABA</name>
<dbReference type="EMBL" id="LXQA010411762">
    <property type="protein sequence ID" value="MCI50131.1"/>
    <property type="molecule type" value="Genomic_DNA"/>
</dbReference>
<reference evidence="1 2" key="1">
    <citation type="journal article" date="2018" name="Front. Plant Sci.">
        <title>Red Clover (Trifolium pratense) and Zigzag Clover (T. medium) - A Picture of Genomic Similarities and Differences.</title>
        <authorList>
            <person name="Dluhosova J."/>
            <person name="Istvanek J."/>
            <person name="Nedelnik J."/>
            <person name="Repkova J."/>
        </authorList>
    </citation>
    <scope>NUCLEOTIDE SEQUENCE [LARGE SCALE GENOMIC DNA]</scope>
    <source>
        <strain evidence="2">cv. 10/8</strain>
        <tissue evidence="1">Leaf</tissue>
    </source>
</reference>
<comment type="caution">
    <text evidence="1">The sequence shown here is derived from an EMBL/GenBank/DDBJ whole genome shotgun (WGS) entry which is preliminary data.</text>
</comment>
<evidence type="ECO:0000313" key="1">
    <source>
        <dbReference type="EMBL" id="MCI50131.1"/>
    </source>
</evidence>
<feature type="non-terminal residue" evidence="1">
    <location>
        <position position="1"/>
    </location>
</feature>
<evidence type="ECO:0000313" key="2">
    <source>
        <dbReference type="Proteomes" id="UP000265520"/>
    </source>
</evidence>
<accession>A0A392SMM1</accession>
<sequence>NMKDVCLATSYLFPNKTNVHLNMLGMLMLHRISR</sequence>
<protein>
    <submittedName>
        <fullName evidence="1">Uncharacterized protein</fullName>
    </submittedName>
</protein>
<dbReference type="AlphaFoldDB" id="A0A392SMM1"/>
<dbReference type="Proteomes" id="UP000265520">
    <property type="component" value="Unassembled WGS sequence"/>
</dbReference>
<keyword evidence="2" id="KW-1185">Reference proteome</keyword>